<keyword evidence="1" id="KW-0812">Transmembrane</keyword>
<reference evidence="2 4" key="2">
    <citation type="submission" date="2018-10" db="EMBL/GenBank/DDBJ databases">
        <title>Whole Genome of Vibrio owensii strain 170502, isolated from Acute Hepatopancreatic Necrosis Disease (AHPND) shrimp.</title>
        <authorList>
            <person name="Yan M."/>
            <person name="Wang X."/>
            <person name="Wang Y."/>
        </authorList>
    </citation>
    <scope>NUCLEOTIDE SEQUENCE [LARGE SCALE GENOMIC DNA]</scope>
    <source>
        <strain evidence="2 4">1700302</strain>
    </source>
</reference>
<feature type="transmembrane region" description="Helical" evidence="1">
    <location>
        <begin position="146"/>
        <end position="165"/>
    </location>
</feature>
<sequence length="171" mass="19125">MSYLLSFMCFLNPNYTKTHLYLVTLILLSIVGLIVYQVNSGPAEDEVKYYKGTVTHASGDVVVFDVPPEGFIVSSGSYYDLEIHPNGLIVEALTDSGTTNGLLNQEVKFGVIFATGRHVAAPYKLVYLEQNRQVILSLEEGLDSRFSWLHLCLTIFALLALMLRVSRMTFH</sequence>
<proteinExistence type="predicted"/>
<reference evidence="3" key="3">
    <citation type="submission" date="2019-11" db="EMBL/GenBank/DDBJ databases">
        <title>Complete genome sequence of Vibrio owensii SH-14 isolated from shrimp with acute hepatopancreatic necrosis diease.</title>
        <authorList>
            <person name="Liang X."/>
            <person name="Wang Y."/>
        </authorList>
    </citation>
    <scope>NUCLEOTIDE SEQUENCE</scope>
    <source>
        <strain evidence="3">SH14</strain>
    </source>
</reference>
<evidence type="ECO:0000313" key="3">
    <source>
        <dbReference type="EMBL" id="QGH47658.1"/>
    </source>
</evidence>
<name>A0AAP9GCK7_9VIBR</name>
<evidence type="ECO:0000313" key="4">
    <source>
        <dbReference type="Proteomes" id="UP000272136"/>
    </source>
</evidence>
<dbReference type="Proteomes" id="UP000272136">
    <property type="component" value="Chromosome 1"/>
</dbReference>
<evidence type="ECO:0000313" key="2">
    <source>
        <dbReference type="EMBL" id="AYO14665.1"/>
    </source>
</evidence>
<keyword evidence="1" id="KW-0472">Membrane</keyword>
<organism evidence="3 5">
    <name type="scientific">Vibrio owensii</name>
    <dbReference type="NCBI Taxonomy" id="696485"/>
    <lineage>
        <taxon>Bacteria</taxon>
        <taxon>Pseudomonadati</taxon>
        <taxon>Pseudomonadota</taxon>
        <taxon>Gammaproteobacteria</taxon>
        <taxon>Vibrionales</taxon>
        <taxon>Vibrionaceae</taxon>
        <taxon>Vibrio</taxon>
    </lineage>
</organism>
<reference evidence="3 5" key="1">
    <citation type="journal article" date="2015" name="Genome Announc.">
        <title>Draft Genome Sequence of Vibrio owensii Strain SH-14, Which Causes Shrimp Acute Hepatopancreatic Necrosis Disease.</title>
        <authorList>
            <person name="Liu L."/>
            <person name="Xiao J."/>
            <person name="Xia X."/>
            <person name="Pan Y."/>
            <person name="Yan S."/>
            <person name="Wang Y."/>
        </authorList>
    </citation>
    <scope>NUCLEOTIDE SEQUENCE [LARGE SCALE GENOMIC DNA]</scope>
    <source>
        <strain evidence="3 5">SH14</strain>
    </source>
</reference>
<dbReference type="Proteomes" id="UP000390336">
    <property type="component" value="Chromosome 1"/>
</dbReference>
<dbReference type="EMBL" id="CP045859">
    <property type="protein sequence ID" value="QGH47658.1"/>
    <property type="molecule type" value="Genomic_DNA"/>
</dbReference>
<evidence type="ECO:0000313" key="5">
    <source>
        <dbReference type="Proteomes" id="UP000390336"/>
    </source>
</evidence>
<dbReference type="RefSeq" id="WP_054822802.1">
    <property type="nucleotide sequence ID" value="NZ_CP033137.1"/>
</dbReference>
<feature type="transmembrane region" description="Helical" evidence="1">
    <location>
        <begin position="20"/>
        <end position="38"/>
    </location>
</feature>
<evidence type="ECO:0000256" key="1">
    <source>
        <dbReference type="SAM" id="Phobius"/>
    </source>
</evidence>
<keyword evidence="1" id="KW-1133">Transmembrane helix</keyword>
<dbReference type="AlphaFoldDB" id="A0AAP9GCK7"/>
<accession>A0AAP9GCK7</accession>
<protein>
    <submittedName>
        <fullName evidence="3">Uncharacterized protein</fullName>
    </submittedName>
</protein>
<dbReference type="EMBL" id="CP033137">
    <property type="protein sequence ID" value="AYO14665.1"/>
    <property type="molecule type" value="Genomic_DNA"/>
</dbReference>
<keyword evidence="4" id="KW-1185">Reference proteome</keyword>
<gene>
    <name evidence="3" type="ORF">APZ19_11335</name>
    <name evidence="2" type="ORF">D0812_09710</name>
</gene>